<name>A0A1G5S3Z3_9FIRM</name>
<dbReference type="EMBL" id="FMWL01000015">
    <property type="protein sequence ID" value="SCZ80867.1"/>
    <property type="molecule type" value="Genomic_DNA"/>
</dbReference>
<dbReference type="GO" id="GO:0003677">
    <property type="term" value="F:DNA binding"/>
    <property type="evidence" value="ECO:0007669"/>
    <property type="project" value="InterPro"/>
</dbReference>
<dbReference type="InterPro" id="IPR011067">
    <property type="entry name" value="Plasmid_toxin/cell-grow_inhib"/>
</dbReference>
<proteinExistence type="inferred from homology"/>
<organism evidence="3 4">
    <name type="scientific">Acidaminobacter hydrogenoformans DSM 2784</name>
    <dbReference type="NCBI Taxonomy" id="1120920"/>
    <lineage>
        <taxon>Bacteria</taxon>
        <taxon>Bacillati</taxon>
        <taxon>Bacillota</taxon>
        <taxon>Clostridia</taxon>
        <taxon>Peptostreptococcales</taxon>
        <taxon>Acidaminobacteraceae</taxon>
        <taxon>Acidaminobacter</taxon>
    </lineage>
</organism>
<reference evidence="3 4" key="1">
    <citation type="submission" date="2016-10" db="EMBL/GenBank/DDBJ databases">
        <authorList>
            <person name="de Groot N.N."/>
        </authorList>
    </citation>
    <scope>NUCLEOTIDE SEQUENCE [LARGE SCALE GENOMIC DNA]</scope>
    <source>
        <strain evidence="3 4">DSM 2784</strain>
    </source>
</reference>
<evidence type="ECO:0000256" key="1">
    <source>
        <dbReference type="ARBA" id="ARBA00007521"/>
    </source>
</evidence>
<sequence>MKQGDIIKINFDPQLGHEQSGFRPAVVISNDSFHKYTNLVIACPITTNDRAFPLHLPLDGRTKTTGSILCEQPKTIDLRARPYKIIEALPLDLLKQVIEVVYAEIRIE</sequence>
<dbReference type="InterPro" id="IPR003477">
    <property type="entry name" value="PemK-like"/>
</dbReference>
<keyword evidence="4" id="KW-1185">Reference proteome</keyword>
<accession>A0A1G5S3Z3</accession>
<dbReference type="SUPFAM" id="SSF50118">
    <property type="entry name" value="Cell growth inhibitor/plasmid maintenance toxic component"/>
    <property type="match status" value="1"/>
</dbReference>
<dbReference type="AlphaFoldDB" id="A0A1G5S3Z3"/>
<evidence type="ECO:0000256" key="2">
    <source>
        <dbReference type="ARBA" id="ARBA00022649"/>
    </source>
</evidence>
<dbReference type="Proteomes" id="UP000199208">
    <property type="component" value="Unassembled WGS sequence"/>
</dbReference>
<evidence type="ECO:0000313" key="3">
    <source>
        <dbReference type="EMBL" id="SCZ80867.1"/>
    </source>
</evidence>
<dbReference type="STRING" id="1120920.SAMN03080599_02487"/>
<keyword evidence="2" id="KW-1277">Toxin-antitoxin system</keyword>
<dbReference type="GO" id="GO:0016075">
    <property type="term" value="P:rRNA catabolic process"/>
    <property type="evidence" value="ECO:0007669"/>
    <property type="project" value="TreeGrafter"/>
</dbReference>
<dbReference type="Gene3D" id="2.30.30.110">
    <property type="match status" value="1"/>
</dbReference>
<comment type="similarity">
    <text evidence="1">Belongs to the PemK/MazF family.</text>
</comment>
<dbReference type="GO" id="GO:0004521">
    <property type="term" value="F:RNA endonuclease activity"/>
    <property type="evidence" value="ECO:0007669"/>
    <property type="project" value="TreeGrafter"/>
</dbReference>
<gene>
    <name evidence="3" type="ORF">SAMN03080599_02487</name>
</gene>
<dbReference type="PANTHER" id="PTHR33988">
    <property type="entry name" value="ENDORIBONUCLEASE MAZF-RELATED"/>
    <property type="match status" value="1"/>
</dbReference>
<evidence type="ECO:0000313" key="4">
    <source>
        <dbReference type="Proteomes" id="UP000199208"/>
    </source>
</evidence>
<dbReference type="Pfam" id="PF02452">
    <property type="entry name" value="PemK_toxin"/>
    <property type="match status" value="1"/>
</dbReference>
<dbReference type="PANTHER" id="PTHR33988:SF3">
    <property type="entry name" value="ENDORIBONUCLEASE TOXIN CHPB-RELATED"/>
    <property type="match status" value="1"/>
</dbReference>
<dbReference type="GO" id="GO:0006402">
    <property type="term" value="P:mRNA catabolic process"/>
    <property type="evidence" value="ECO:0007669"/>
    <property type="project" value="TreeGrafter"/>
</dbReference>
<protein>
    <submittedName>
        <fullName evidence="3">mRNA interferase MazF</fullName>
    </submittedName>
</protein>